<dbReference type="PANTHER" id="PTHR47485">
    <property type="entry name" value="THYLAKOID LUMENAL 17.4 KDA PROTEIN, CHLOROPLASTIC"/>
    <property type="match status" value="1"/>
</dbReference>
<dbReference type="SUPFAM" id="SSF141571">
    <property type="entry name" value="Pentapeptide repeat-like"/>
    <property type="match status" value="3"/>
</dbReference>
<dbReference type="InterPro" id="IPR001646">
    <property type="entry name" value="5peptide_repeat"/>
</dbReference>
<dbReference type="EMBL" id="AAQH01000002">
    <property type="protein sequence ID" value="EAT13259.1"/>
    <property type="molecule type" value="Genomic_DNA"/>
</dbReference>
<dbReference type="InterPro" id="IPR018683">
    <property type="entry name" value="DUF2169"/>
</dbReference>
<keyword evidence="2" id="KW-0175">Coiled coil</keyword>
<evidence type="ECO:0000256" key="2">
    <source>
        <dbReference type="SAM" id="Coils"/>
    </source>
</evidence>
<keyword evidence="5" id="KW-1185">Reference proteome</keyword>
<dbReference type="HOGENOM" id="CLU_007055_0_0_6"/>
<dbReference type="Proteomes" id="UP000004263">
    <property type="component" value="Unassembled WGS sequence"/>
</dbReference>
<dbReference type="RefSeq" id="WP_007017643.1">
    <property type="nucleotide sequence ID" value="NZ_CH724114.1"/>
</dbReference>
<dbReference type="PANTHER" id="PTHR47485:SF1">
    <property type="entry name" value="THYLAKOID LUMENAL 17.4 KDA PROTEIN, CHLOROPLASTIC"/>
    <property type="match status" value="1"/>
</dbReference>
<dbReference type="Pfam" id="PF00805">
    <property type="entry name" value="Pentapeptide"/>
    <property type="match status" value="5"/>
</dbReference>
<dbReference type="Pfam" id="PF09937">
    <property type="entry name" value="DUF2169"/>
    <property type="match status" value="1"/>
</dbReference>
<keyword evidence="1" id="KW-0677">Repeat</keyword>
<reference evidence="4 5" key="1">
    <citation type="submission" date="2006-03" db="EMBL/GenBank/DDBJ databases">
        <authorList>
            <person name="Pinhassi J."/>
            <person name="Pedros-Alio C."/>
            <person name="Ferriera S."/>
            <person name="Johnson J."/>
            <person name="Kravitz S."/>
            <person name="Halpern A."/>
            <person name="Remington K."/>
            <person name="Beeson K."/>
            <person name="Tran B."/>
            <person name="Rogers Y.-H."/>
            <person name="Friedman R."/>
            <person name="Venter J.C."/>
        </authorList>
    </citation>
    <scope>NUCLEOTIDE SEQUENCE [LARGE SCALE GENOMIC DNA]</scope>
    <source>
        <strain evidence="4 5">RED65</strain>
    </source>
</reference>
<evidence type="ECO:0000259" key="3">
    <source>
        <dbReference type="Pfam" id="PF09937"/>
    </source>
</evidence>
<dbReference type="Gene3D" id="2.160.20.80">
    <property type="entry name" value="E3 ubiquitin-protein ligase SopA"/>
    <property type="match status" value="3"/>
</dbReference>
<evidence type="ECO:0000313" key="5">
    <source>
        <dbReference type="Proteomes" id="UP000004263"/>
    </source>
</evidence>
<dbReference type="OrthoDB" id="5290767at2"/>
<protein>
    <submittedName>
        <fullName evidence="4">Pentapeptide repeat family protein</fullName>
    </submittedName>
</protein>
<dbReference type="AlphaFoldDB" id="Q1N519"/>
<evidence type="ECO:0000256" key="1">
    <source>
        <dbReference type="ARBA" id="ARBA00022737"/>
    </source>
</evidence>
<gene>
    <name evidence="4" type="ORF">RED65_00825</name>
</gene>
<organism evidence="4 5">
    <name type="scientific">Bermanella marisrubri</name>
    <dbReference type="NCBI Taxonomy" id="207949"/>
    <lineage>
        <taxon>Bacteria</taxon>
        <taxon>Pseudomonadati</taxon>
        <taxon>Pseudomonadota</taxon>
        <taxon>Gammaproteobacteria</taxon>
        <taxon>Oceanospirillales</taxon>
        <taxon>Oceanospirillaceae</taxon>
        <taxon>Bermanella</taxon>
    </lineage>
</organism>
<name>Q1N519_9GAMM</name>
<dbReference type="STRING" id="207949.RED65_00825"/>
<comment type="caution">
    <text evidence="4">The sequence shown here is derived from an EMBL/GenBank/DDBJ whole genome shotgun (WGS) entry which is preliminary data.</text>
</comment>
<proteinExistence type="predicted"/>
<evidence type="ECO:0000313" key="4">
    <source>
        <dbReference type="EMBL" id="EAT13259.1"/>
    </source>
</evidence>
<sequence length="915" mass="103455">MNVIQPLDLESGYRVFQFRGQNYLVITSKLYFPLLGGDPLLFSEAYQALADLPEPFIDEGLPKTHAEFFIYGNAQSLNSEPVAALDVTAKIADVTKTIRVIGDRYWTGGLTGTTSPTPFTEMPLVWQNAFGGKGNDANPDGKGTTPVKTDWGEELIAMPNLELPKQLLTSPKQNPTPAGFGSIMPNHPLRMRYMGTYDEKWIAEDFPGYPKDFDFRAFNHSMPDQHFTDFLEGGEPIELTGVHAEHSEIHSVIPRFNVKTHLVKTGLEWQDISESDLVHIDNRIDTIALFPNQLMGMMIYRGVIKIDTNDGSEFQYLLNAYEDNATNRTRKDYCNSLVGRIHPDLSMRYSLTTRDLIPDSIPCGMARLTNQETEPRIIMAEHIEEQLKETKEEKVSEVKLQLQEAIEQQKAQGLDTSMLEQQLQDIDVPKKDEWQIKFEKIADRLSPMDKETGKLDLLKLDFTAFDDLSKISEEYAQFQKDQAQKRLEDQIEEAIQQDQSEVANALSDALDRLHQPPQLPRPSDYQKTLEELTRIKQAGHGQDLDLVELETKLKAGHEAQIEGYRLGAHMMEHGTLPHKDDLNELQDWVNEQIEKGASLSHCDLAGLDFSDKDLRGIDLSHAYLEQCNFKNSDLTNSNLQGAIAVRCDFSHAKLIDCNLDQANIGGSMFAYCELRTNHSKEIEIAKSDFSNSVLGPIDFSNITNLLETRFEKCQLNSVNFSDATFLESSFAHSEFKSCQLSSATFQECNLQSISVFDSDFSGANFIECIISSSDWRKSDLTNTRILSNSTLSNSLFYDCILADATLRKIDLNHTRYNNCTMNRCDMSESNFQYGELCGSTVKDALFMNTDCNGANLSNTNLMASNFMQADLSNANLSRSNFYGCEFLSARVHHTDFSRSILDSTKLEDWRPNKWQ</sequence>
<feature type="domain" description="DUF2169" evidence="3">
    <location>
        <begin position="55"/>
        <end position="301"/>
    </location>
</feature>
<feature type="coiled-coil region" evidence="2">
    <location>
        <begin position="380"/>
        <end position="408"/>
    </location>
</feature>
<accession>Q1N519</accession>